<reference evidence="11" key="2">
    <citation type="submission" date="2025-08" db="UniProtKB">
        <authorList>
            <consortium name="Ensembl"/>
        </authorList>
    </citation>
    <scope>IDENTIFICATION</scope>
</reference>
<dbReference type="Pfam" id="PF16746">
    <property type="entry name" value="BAR_3"/>
    <property type="match status" value="2"/>
</dbReference>
<feature type="repeat" description="ANK" evidence="5">
    <location>
        <begin position="677"/>
        <end position="709"/>
    </location>
</feature>
<feature type="compositionally biased region" description="Low complexity" evidence="8">
    <location>
        <begin position="353"/>
        <end position="362"/>
    </location>
</feature>
<dbReference type="InterPro" id="IPR001849">
    <property type="entry name" value="PH_domain"/>
</dbReference>
<dbReference type="PRINTS" id="PR00405">
    <property type="entry name" value="REVINTRACTNG"/>
</dbReference>
<evidence type="ECO:0000256" key="7">
    <source>
        <dbReference type="RuleBase" id="RU369028"/>
    </source>
</evidence>
<dbReference type="FunFam" id="1.10.220.150:FF:000007">
    <property type="entry name" value="Arf-GAP with coiled-coil, ANK repeat and PH domain-containing protein 2"/>
    <property type="match status" value="1"/>
</dbReference>
<evidence type="ECO:0000259" key="10">
    <source>
        <dbReference type="PROSITE" id="PS50115"/>
    </source>
</evidence>
<dbReference type="InterPro" id="IPR001164">
    <property type="entry name" value="ArfGAP_dom"/>
</dbReference>
<comment type="activity regulation">
    <text evidence="7">GAP activity stimulated by phosphatidylinositol 4,5-bisphosphate (PIP2) and phosphatidic acid.</text>
</comment>
<comment type="domain">
    <text evidence="7">The BAR domain mediates homodimerization, it can neither bind membrane nor impart curvature, but instead requires the neighboring PH domain to achieve these functions.</text>
</comment>
<dbReference type="SMART" id="SM00248">
    <property type="entry name" value="ANK"/>
    <property type="match status" value="3"/>
</dbReference>
<comment type="function">
    <text evidence="7">GTPase-activating protein for the ADP ribosylation factor family.</text>
</comment>
<dbReference type="InterPro" id="IPR038508">
    <property type="entry name" value="ArfGAP_dom_sf"/>
</dbReference>
<dbReference type="PROSITE" id="PS50003">
    <property type="entry name" value="PH_DOMAIN"/>
    <property type="match status" value="1"/>
</dbReference>
<dbReference type="InterPro" id="IPR027267">
    <property type="entry name" value="AH/BAR_dom_sf"/>
</dbReference>
<feature type="domain" description="Arf-GAP" evidence="10">
    <location>
        <begin position="381"/>
        <end position="503"/>
    </location>
</feature>
<dbReference type="Pfam" id="PF00023">
    <property type="entry name" value="Ank"/>
    <property type="match status" value="1"/>
</dbReference>
<dbReference type="Gene3D" id="1.20.1270.60">
    <property type="entry name" value="Arfaptin homology (AH) domain/BAR domain"/>
    <property type="match status" value="2"/>
</dbReference>
<dbReference type="PROSITE" id="PS50297">
    <property type="entry name" value="ANK_REP_REGION"/>
    <property type="match status" value="1"/>
</dbReference>
<dbReference type="SUPFAM" id="SSF50729">
    <property type="entry name" value="PH domain-like"/>
    <property type="match status" value="1"/>
</dbReference>
<dbReference type="PANTHER" id="PTHR23180">
    <property type="entry name" value="CENTAURIN/ARF"/>
    <property type="match status" value="1"/>
</dbReference>
<dbReference type="Gene3D" id="1.25.40.20">
    <property type="entry name" value="Ankyrin repeat-containing domain"/>
    <property type="match status" value="1"/>
</dbReference>
<dbReference type="SUPFAM" id="SSF57863">
    <property type="entry name" value="ArfGap/RecO-like zinc finger"/>
    <property type="match status" value="1"/>
</dbReference>
<evidence type="ECO:0000256" key="2">
    <source>
        <dbReference type="ARBA" id="ARBA00022771"/>
    </source>
</evidence>
<dbReference type="SUPFAM" id="SSF48403">
    <property type="entry name" value="Ankyrin repeat"/>
    <property type="match status" value="1"/>
</dbReference>
<name>A0A8D3CJY2_SCOMX</name>
<evidence type="ECO:0000313" key="12">
    <source>
        <dbReference type="Proteomes" id="UP000694558"/>
    </source>
</evidence>
<accession>A0A8D3CJY2</accession>
<evidence type="ECO:0000256" key="3">
    <source>
        <dbReference type="ARBA" id="ARBA00022833"/>
    </source>
</evidence>
<dbReference type="PROSITE" id="PS50115">
    <property type="entry name" value="ARFGAP"/>
    <property type="match status" value="1"/>
</dbReference>
<keyword evidence="7" id="KW-0967">Endosome</keyword>
<feature type="domain" description="PH" evidence="9">
    <location>
        <begin position="238"/>
        <end position="333"/>
    </location>
</feature>
<feature type="region of interest" description="Disordered" evidence="8">
    <location>
        <begin position="353"/>
        <end position="377"/>
    </location>
</feature>
<keyword evidence="7" id="KW-0677">Repeat</keyword>
<feature type="repeat" description="ANK" evidence="5">
    <location>
        <begin position="710"/>
        <end position="742"/>
    </location>
</feature>
<keyword evidence="3 7" id="KW-0862">Zinc</keyword>
<organism evidence="11 12">
    <name type="scientific">Scophthalmus maximus</name>
    <name type="common">Turbot</name>
    <name type="synonym">Psetta maxima</name>
    <dbReference type="NCBI Taxonomy" id="52904"/>
    <lineage>
        <taxon>Eukaryota</taxon>
        <taxon>Metazoa</taxon>
        <taxon>Chordata</taxon>
        <taxon>Craniata</taxon>
        <taxon>Vertebrata</taxon>
        <taxon>Euteleostomi</taxon>
        <taxon>Actinopterygii</taxon>
        <taxon>Neopterygii</taxon>
        <taxon>Teleostei</taxon>
        <taxon>Neoteleostei</taxon>
        <taxon>Acanthomorphata</taxon>
        <taxon>Carangaria</taxon>
        <taxon>Pleuronectiformes</taxon>
        <taxon>Pleuronectoidei</taxon>
        <taxon>Scophthalmidae</taxon>
        <taxon>Scophthalmus</taxon>
    </lineage>
</organism>
<dbReference type="InterPro" id="IPR004148">
    <property type="entry name" value="BAR_dom"/>
</dbReference>
<sequence length="810" mass="90742">MTVDFEECIKDSPRFRAGIDDVETDVVEIEAKLDKLVKLCSGMIEAGRAYVSANKLFVNGIKDLSQQCKKEETISECLEKCGESLQEIVNYHMDTKKQFDRVREDMELAQVKNAQAPRNKVHEAEEATQALVLSRKAFRHLGLDYVLQINVLQAKKKFEILDAMLSFMRAQYTLFQQGFHILDEIDPYMKKLAAQLDQLVIDSAMEKRELEHKHALIQQRDFSYDDHKLEFNVDAPNGVVMEGYLFKRASNAFKTWNRRWFSIQNSQLVYQKKLKDSLTVVVEDLRLCSVKLCEDNERRFCFEVVSPTKSCMLQAESEKLRQAWIQAVQASIASAYKDIADNYYIERLDRTASPSTSSIDSASEPRERGERGDKGVRAGGESLLQRVQSLPGNELCCDCSQTAPCWASINLGVLLCIECSGIHRSLGVHCSKVRSLTLDSWEPELLKLMCELGNTVINHIYEGRCEELGAKKPGPSSSRQEKETWIKSKYVEKRFLKKMSGSEALVEGERKSRPWTVKKCHRHNSSVRAPNKARRKYHRYEPGSASPANLSAAAAAKFRRDSLFCPDELDSLFSYFDTGSGPRSLSSDSGLGGSTDGSTDILVFGSVVDSVTEEEESEESSSGEVEIEQEMPSDPEDPRELHPGAVLYRSSRLHNLPLMAEAFAHGADVHAASEGEEGKTPLIQAVIGGSLIACEFLLQNGADVNQRDMRGRGPLHHATNLGHTGQVCLFLKRGASQTEVDEQGHDPLSIAVQAANADIVTLLRLARMNEEMREAEAPLGQPGQYHSSSPTEQQYRKCIQEFICLTIDEC</sequence>
<keyword evidence="4 5" id="KW-0040">ANK repeat</keyword>
<dbReference type="AlphaFoldDB" id="A0A8D3CJY2"/>
<dbReference type="InterPro" id="IPR011993">
    <property type="entry name" value="PH-like_dom_sf"/>
</dbReference>
<dbReference type="InterPro" id="IPR036770">
    <property type="entry name" value="Ankyrin_rpt-contain_sf"/>
</dbReference>
<evidence type="ECO:0000256" key="1">
    <source>
        <dbReference type="ARBA" id="ARBA00022723"/>
    </source>
</evidence>
<evidence type="ECO:0000256" key="5">
    <source>
        <dbReference type="PROSITE-ProRule" id="PRU00023"/>
    </source>
</evidence>
<dbReference type="InterPro" id="IPR045258">
    <property type="entry name" value="ACAP1/2/3-like"/>
</dbReference>
<feature type="region of interest" description="Disordered" evidence="8">
    <location>
        <begin position="613"/>
        <end position="642"/>
    </location>
</feature>
<feature type="compositionally biased region" description="Acidic residues" evidence="8">
    <location>
        <begin position="613"/>
        <end position="635"/>
    </location>
</feature>
<dbReference type="InterPro" id="IPR002110">
    <property type="entry name" value="Ankyrin_rpt"/>
</dbReference>
<dbReference type="Pfam" id="PF01412">
    <property type="entry name" value="ArfGap"/>
    <property type="match status" value="1"/>
</dbReference>
<dbReference type="GeneTree" id="ENSGT00940000156199"/>
<evidence type="ECO:0000259" key="9">
    <source>
        <dbReference type="PROSITE" id="PS50003"/>
    </source>
</evidence>
<dbReference type="Ensembl" id="ENSSMAT00000075250.1">
    <property type="protein sequence ID" value="ENSSMAP00000047590.1"/>
    <property type="gene ID" value="ENSSMAG00000007200.2"/>
</dbReference>
<dbReference type="PANTHER" id="PTHR23180:SF415">
    <property type="entry name" value="ARF-GAP WITH COILED-COIL, ANK REPEAT AND PH DOMAIN-CONTAINING PROTEIN"/>
    <property type="match status" value="1"/>
</dbReference>
<comment type="subcellular location">
    <subcellularLocation>
        <location evidence="7">Endosome membrane</location>
        <topology evidence="7">Peripheral membrane protein</topology>
    </subcellularLocation>
</comment>
<reference evidence="11" key="1">
    <citation type="submission" date="2023-05" db="EMBL/GenBank/DDBJ databases">
        <title>High-quality long-read genome of Scophthalmus maximus.</title>
        <authorList>
            <person name="Lien S."/>
            <person name="Martinez P."/>
        </authorList>
    </citation>
    <scope>NUCLEOTIDE SEQUENCE [LARGE SCALE GENOMIC DNA]</scope>
</reference>
<dbReference type="Pfam" id="PF00169">
    <property type="entry name" value="PH"/>
    <property type="match status" value="1"/>
</dbReference>
<dbReference type="GO" id="GO:0005096">
    <property type="term" value="F:GTPase activator activity"/>
    <property type="evidence" value="ECO:0007669"/>
    <property type="project" value="UniProtKB-KW"/>
</dbReference>
<dbReference type="GO" id="GO:0010008">
    <property type="term" value="C:endosome membrane"/>
    <property type="evidence" value="ECO:0007669"/>
    <property type="project" value="UniProtKB-SubCell"/>
</dbReference>
<dbReference type="GO" id="GO:0008270">
    <property type="term" value="F:zinc ion binding"/>
    <property type="evidence" value="ECO:0007669"/>
    <property type="project" value="UniProtKB-KW"/>
</dbReference>
<evidence type="ECO:0000256" key="4">
    <source>
        <dbReference type="ARBA" id="ARBA00023043"/>
    </source>
</evidence>
<gene>
    <name evidence="11" type="primary">acap3b</name>
</gene>
<keyword evidence="2 6" id="KW-0863">Zinc-finger</keyword>
<evidence type="ECO:0000256" key="6">
    <source>
        <dbReference type="PROSITE-ProRule" id="PRU00288"/>
    </source>
</evidence>
<feature type="compositionally biased region" description="Basic and acidic residues" evidence="8">
    <location>
        <begin position="363"/>
        <end position="376"/>
    </location>
</feature>
<comment type="domain">
    <text evidence="7">PH domain binds phospholipids including phosphatidic acid, phosphatidylinositol 3-phosphate, phosphatidylinositol 3,5-bisphosphate (PIP2) and phosphatidylinositol 3,4,5-trisphosphate (PIP3). May mediate protein binding to PIP2 or PIP3 containing membranes.</text>
</comment>
<dbReference type="Gene3D" id="2.30.29.30">
    <property type="entry name" value="Pleckstrin-homology domain (PH domain)/Phosphotyrosine-binding domain (PTB)"/>
    <property type="match status" value="1"/>
</dbReference>
<dbReference type="CDD" id="cd13250">
    <property type="entry name" value="PH_ACAP"/>
    <property type="match status" value="1"/>
</dbReference>
<dbReference type="SMART" id="SM00233">
    <property type="entry name" value="PH"/>
    <property type="match status" value="1"/>
</dbReference>
<evidence type="ECO:0000256" key="8">
    <source>
        <dbReference type="SAM" id="MobiDB-lite"/>
    </source>
</evidence>
<dbReference type="PROSITE" id="PS50088">
    <property type="entry name" value="ANK_REPEAT"/>
    <property type="match status" value="2"/>
</dbReference>
<dbReference type="FunFam" id="2.30.29.30:FF:000026">
    <property type="entry name" value="Arf-GAP with coiled-coil, ANK repeat and PH domain-containing protein 2"/>
    <property type="match status" value="1"/>
</dbReference>
<dbReference type="InterPro" id="IPR037278">
    <property type="entry name" value="ARFGAP/RecO"/>
</dbReference>
<evidence type="ECO:0000313" key="11">
    <source>
        <dbReference type="Ensembl" id="ENSSMAP00000047590.1"/>
    </source>
</evidence>
<protein>
    <recommendedName>
        <fullName evidence="7">Arf-GAP with coiled-coil, ANK repeat and PH domain-containing protein</fullName>
        <shortName evidence="7">Cnt-b</shortName>
    </recommendedName>
    <alternativeName>
        <fullName evidence="7">Centaurin-beta</fullName>
    </alternativeName>
</protein>
<proteinExistence type="predicted"/>
<dbReference type="SUPFAM" id="SSF103657">
    <property type="entry name" value="BAR/IMD domain-like"/>
    <property type="match status" value="1"/>
</dbReference>
<dbReference type="Proteomes" id="UP000694558">
    <property type="component" value="Chromosome 6"/>
</dbReference>
<keyword evidence="7" id="KW-0343">GTPase activation</keyword>
<dbReference type="Gene3D" id="1.10.220.150">
    <property type="entry name" value="Arf GTPase activating protein"/>
    <property type="match status" value="1"/>
</dbReference>
<keyword evidence="1 7" id="KW-0479">Metal-binding</keyword>
<dbReference type="SMART" id="SM00105">
    <property type="entry name" value="ArfGap"/>
    <property type="match status" value="1"/>
</dbReference>